<keyword evidence="2" id="KW-0255">Endonuclease</keyword>
<proteinExistence type="inferred from homology"/>
<dbReference type="EC" id="3.1.-.-" evidence="2"/>
<keyword evidence="2" id="KW-0540">Nuclease</keyword>
<dbReference type="Pfam" id="PF09704">
    <property type="entry name" value="Cas_Cas5d"/>
    <property type="match status" value="1"/>
</dbReference>
<dbReference type="EMBL" id="CP000232">
    <property type="protein sequence ID" value="ABC18827.1"/>
    <property type="molecule type" value="Genomic_DNA"/>
</dbReference>
<dbReference type="GO" id="GO:0003723">
    <property type="term" value="F:RNA binding"/>
    <property type="evidence" value="ECO:0007669"/>
    <property type="project" value="UniProtKB-UniRule"/>
</dbReference>
<dbReference type="PATRIC" id="fig|264732.11.peg.532"/>
<keyword evidence="2" id="KW-0378">Hydrolase</keyword>
<dbReference type="AlphaFoldDB" id="Q2RL62"/>
<dbReference type="InterPro" id="IPR013422">
    <property type="entry name" value="CRISPR-assoc_prot_Cas5_N"/>
</dbReference>
<dbReference type="OrthoDB" id="5621871at2"/>
<dbReference type="PIRSF" id="PIRSF029950">
    <property type="entry name" value="Cas_CT1134"/>
    <property type="match status" value="1"/>
</dbReference>
<keyword evidence="1 2" id="KW-0051">Antiviral defense</keyword>
<protein>
    <recommendedName>
        <fullName evidence="2">pre-crRNA processing endonuclease</fullName>
        <ecNumber evidence="2">3.1.-.-</ecNumber>
    </recommendedName>
</protein>
<dbReference type="InterPro" id="IPR010155">
    <property type="entry name" value="CRISPR-assoc_prot_Cas5d"/>
</dbReference>
<dbReference type="KEGG" id="mta:Moth_0497"/>
<dbReference type="NCBIfam" id="TIGR02593">
    <property type="entry name" value="CRISPR_cas5"/>
    <property type="match status" value="1"/>
</dbReference>
<accession>Q2RL62</accession>
<dbReference type="GO" id="GO:0016787">
    <property type="term" value="F:hydrolase activity"/>
    <property type="evidence" value="ECO:0007669"/>
    <property type="project" value="UniProtKB-KW"/>
</dbReference>
<dbReference type="HOGENOM" id="CLU_086014_0_0_9"/>
<organism evidence="3">
    <name type="scientific">Moorella thermoacetica (strain ATCC 39073 / JCM 9320)</name>
    <dbReference type="NCBI Taxonomy" id="264732"/>
    <lineage>
        <taxon>Bacteria</taxon>
        <taxon>Bacillati</taxon>
        <taxon>Bacillota</taxon>
        <taxon>Clostridia</taxon>
        <taxon>Neomoorellales</taxon>
        <taxon>Neomoorellaceae</taxon>
        <taxon>Neomoorella</taxon>
    </lineage>
</organism>
<comment type="function">
    <text evidence="2">CRISPR (clustered regularly interspaced short palindromic repeat) is an adaptive immune system that provides protection against mobile genetic elements (viruses, transposable elements and conjugative plasmids). CRISPR clusters contain spacers, sequences complementary to antecedent mobile elements, and target invading nucleic acids. CRISPR clusters are transcribed and processed into CRISPR RNA (crRNA).</text>
</comment>
<dbReference type="InterPro" id="IPR021124">
    <property type="entry name" value="CRISPR-assoc_prot_Cas5"/>
</dbReference>
<gene>
    <name evidence="3" type="ordered locus">Moth_0497</name>
</gene>
<dbReference type="CDD" id="cd09752">
    <property type="entry name" value="Cas5_I-C"/>
    <property type="match status" value="1"/>
</dbReference>
<dbReference type="NCBIfam" id="TIGR01876">
    <property type="entry name" value="cas_Cas5d"/>
    <property type="match status" value="1"/>
</dbReference>
<dbReference type="Gene3D" id="3.30.70.2660">
    <property type="match status" value="1"/>
</dbReference>
<dbReference type="GO" id="GO:0051607">
    <property type="term" value="P:defense response to virus"/>
    <property type="evidence" value="ECO:0007669"/>
    <property type="project" value="UniProtKB-UniRule"/>
</dbReference>
<evidence type="ECO:0000256" key="2">
    <source>
        <dbReference type="PIRNR" id="PIRNR029950"/>
    </source>
</evidence>
<sequence>MKSLAGAGSSDQAGVEGWLAVKVWGDLACFTRPEMKVERVSYPVMTPSAARGILEAIFWKPEFRWRVRQIEVLKPIRYFSILRNEVNDKMVVSTARGWARNGGGYYADQPQHRAQRHTLALREVAYIIRAEQVMAAHARDIHPAKYRDQFRRRVERGQCYHRPYLGCREFCAFFGPSSPADQPIKHSEYLGQMLLDLKYNSDGSGEGRPVFFNARLENGILRVPQDLYKEIGR</sequence>
<dbReference type="GO" id="GO:0043571">
    <property type="term" value="P:maintenance of CRISPR repeat elements"/>
    <property type="evidence" value="ECO:0007669"/>
    <property type="project" value="UniProtKB-UniRule"/>
</dbReference>
<dbReference type="GO" id="GO:0004519">
    <property type="term" value="F:endonuclease activity"/>
    <property type="evidence" value="ECO:0007669"/>
    <property type="project" value="UniProtKB-UniRule"/>
</dbReference>
<name>Q2RL62_MOOTA</name>
<dbReference type="eggNOG" id="ENOG502Z82V">
    <property type="taxonomic scope" value="Bacteria"/>
</dbReference>
<comment type="similarity">
    <text evidence="2">Belongs to the CRISPR-associated protein Cas5 family. Subtype I-C/Dvulg subfamily.</text>
</comment>
<reference evidence="3" key="1">
    <citation type="submission" date="2005-12" db="EMBL/GenBank/DDBJ databases">
        <title>Complete sequence of Moorella thermoacetica ATCC 39073.</title>
        <authorList>
            <consortium name="US DOE Joint Genome Institute"/>
            <person name="Copeland A."/>
            <person name="Lucas S."/>
            <person name="Lapidus A."/>
            <person name="Barry K."/>
            <person name="Detter J.C."/>
            <person name="Glavina T."/>
            <person name="Hammon N."/>
            <person name="Israni S."/>
            <person name="Pitluck S."/>
            <person name="Chertkov O."/>
            <person name="Saunders E.H."/>
            <person name="Brettin T."/>
            <person name="Bruce D."/>
            <person name="Han C."/>
            <person name="Tapia R."/>
            <person name="Gilna P."/>
            <person name="Schmutz J."/>
            <person name="Larimer F."/>
            <person name="Land M."/>
            <person name="Kyrpides N."/>
            <person name="Anderson I."/>
            <person name="Richardson P."/>
            <person name="Ragsdale S."/>
        </authorList>
    </citation>
    <scope>NUCLEOTIDE SEQUENCE</scope>
    <source>
        <strain evidence="3">ATCC 39073</strain>
    </source>
</reference>
<evidence type="ECO:0000256" key="1">
    <source>
        <dbReference type="ARBA" id="ARBA00023118"/>
    </source>
</evidence>
<dbReference type="EnsemblBacteria" id="ABC18827">
    <property type="protein sequence ID" value="ABC18827"/>
    <property type="gene ID" value="Moth_0497"/>
</dbReference>
<keyword evidence="2" id="KW-0694">RNA-binding</keyword>
<dbReference type="STRING" id="264732.Moth_0497"/>
<evidence type="ECO:0000313" key="3">
    <source>
        <dbReference type="EMBL" id="ABC18827.1"/>
    </source>
</evidence>